<dbReference type="Pfam" id="PF20560">
    <property type="entry name" value="MotA_N"/>
    <property type="match status" value="1"/>
</dbReference>
<evidence type="ECO:0000256" key="13">
    <source>
        <dbReference type="SAM" id="Phobius"/>
    </source>
</evidence>
<evidence type="ECO:0000256" key="5">
    <source>
        <dbReference type="ARBA" id="ARBA00022500"/>
    </source>
</evidence>
<dbReference type="PROSITE" id="PS01307">
    <property type="entry name" value="MOTA"/>
    <property type="match status" value="1"/>
</dbReference>
<evidence type="ECO:0000256" key="1">
    <source>
        <dbReference type="ARBA" id="ARBA00004429"/>
    </source>
</evidence>
<feature type="domain" description="Motility protein A N-terminal" evidence="15">
    <location>
        <begin position="5"/>
        <end position="95"/>
    </location>
</feature>
<dbReference type="NCBIfam" id="TIGR03818">
    <property type="entry name" value="MotA1"/>
    <property type="match status" value="1"/>
</dbReference>
<dbReference type="InterPro" id="IPR047055">
    <property type="entry name" value="MotA-like"/>
</dbReference>
<keyword evidence="5" id="KW-0145">Chemotaxis</keyword>
<name>A0A7W7B1P4_9SPHN</name>
<keyword evidence="9" id="KW-0375">Hydrogen ion transport</keyword>
<dbReference type="GO" id="GO:1902600">
    <property type="term" value="P:proton transmembrane transport"/>
    <property type="evidence" value="ECO:0007669"/>
    <property type="project" value="UniProtKB-KW"/>
</dbReference>
<dbReference type="PANTHER" id="PTHR30433">
    <property type="entry name" value="CHEMOTAXIS PROTEIN MOTA"/>
    <property type="match status" value="1"/>
</dbReference>
<feature type="transmembrane region" description="Helical" evidence="13">
    <location>
        <begin position="36"/>
        <end position="56"/>
    </location>
</feature>
<dbReference type="GO" id="GO:0005886">
    <property type="term" value="C:plasma membrane"/>
    <property type="evidence" value="ECO:0007669"/>
    <property type="project" value="UniProtKB-SubCell"/>
</dbReference>
<feature type="transmembrane region" description="Helical" evidence="13">
    <location>
        <begin position="165"/>
        <end position="187"/>
    </location>
</feature>
<evidence type="ECO:0000256" key="10">
    <source>
        <dbReference type="ARBA" id="ARBA00022989"/>
    </source>
</evidence>
<dbReference type="Proteomes" id="UP000566324">
    <property type="component" value="Unassembled WGS sequence"/>
</dbReference>
<dbReference type="InterPro" id="IPR000540">
    <property type="entry name" value="Flag_MotA_CS"/>
</dbReference>
<evidence type="ECO:0000313" key="16">
    <source>
        <dbReference type="EMBL" id="MBB4632249.1"/>
    </source>
</evidence>
<keyword evidence="11" id="KW-0406">Ion transport</keyword>
<reference evidence="16 17" key="1">
    <citation type="submission" date="2020-08" db="EMBL/GenBank/DDBJ databases">
        <title>Genomic Encyclopedia of Type Strains, Phase IV (KMG-IV): sequencing the most valuable type-strain genomes for metagenomic binning, comparative biology and taxonomic classification.</title>
        <authorList>
            <person name="Goeker M."/>
        </authorList>
    </citation>
    <scope>NUCLEOTIDE SEQUENCE [LARGE SCALE GENOMIC DNA]</scope>
    <source>
        <strain evidence="16 17">DSM 17328</strain>
    </source>
</reference>
<gene>
    <name evidence="16" type="ORF">GGQ98_001869</name>
</gene>
<dbReference type="InterPro" id="IPR022522">
    <property type="entry name" value="Flagellar_motor_stator_MotA"/>
</dbReference>
<keyword evidence="17" id="KW-1185">Reference proteome</keyword>
<keyword evidence="8" id="KW-0283">Flagellar rotation</keyword>
<evidence type="ECO:0000256" key="12">
    <source>
        <dbReference type="ARBA" id="ARBA00023136"/>
    </source>
</evidence>
<evidence type="ECO:0000256" key="4">
    <source>
        <dbReference type="ARBA" id="ARBA00022475"/>
    </source>
</evidence>
<comment type="caution">
    <text evidence="16">The sequence shown here is derived from an EMBL/GenBank/DDBJ whole genome shotgun (WGS) entry which is preliminary data.</text>
</comment>
<evidence type="ECO:0000256" key="3">
    <source>
        <dbReference type="ARBA" id="ARBA00022448"/>
    </source>
</evidence>
<comment type="similarity">
    <text evidence="2">Belongs to the MotA family.</text>
</comment>
<evidence type="ECO:0000256" key="2">
    <source>
        <dbReference type="ARBA" id="ARBA00008038"/>
    </source>
</evidence>
<dbReference type="InterPro" id="IPR046786">
    <property type="entry name" value="MotA_N"/>
</dbReference>
<evidence type="ECO:0000259" key="14">
    <source>
        <dbReference type="Pfam" id="PF01618"/>
    </source>
</evidence>
<keyword evidence="12 13" id="KW-0472">Membrane</keyword>
<evidence type="ECO:0000256" key="8">
    <source>
        <dbReference type="ARBA" id="ARBA00022779"/>
    </source>
</evidence>
<evidence type="ECO:0000256" key="6">
    <source>
        <dbReference type="ARBA" id="ARBA00022519"/>
    </source>
</evidence>
<keyword evidence="6" id="KW-0997">Cell inner membrane</keyword>
<feature type="transmembrane region" description="Helical" evidence="13">
    <location>
        <begin position="199"/>
        <end position="222"/>
    </location>
</feature>
<dbReference type="AlphaFoldDB" id="A0A7W7B1P4"/>
<dbReference type="GO" id="GO:0006935">
    <property type="term" value="P:chemotaxis"/>
    <property type="evidence" value="ECO:0007669"/>
    <property type="project" value="UniProtKB-KW"/>
</dbReference>
<dbReference type="EMBL" id="JACHNZ010000019">
    <property type="protein sequence ID" value="MBB4632249.1"/>
    <property type="molecule type" value="Genomic_DNA"/>
</dbReference>
<keyword evidence="4" id="KW-1003">Cell membrane</keyword>
<dbReference type="PANTHER" id="PTHR30433:SF4">
    <property type="entry name" value="MOTILITY PROTEIN A"/>
    <property type="match status" value="1"/>
</dbReference>
<keyword evidence="3" id="KW-0813">Transport</keyword>
<comment type="subcellular location">
    <subcellularLocation>
        <location evidence="1">Cell inner membrane</location>
        <topology evidence="1">Multi-pass membrane protein</topology>
    </subcellularLocation>
</comment>
<evidence type="ECO:0000256" key="11">
    <source>
        <dbReference type="ARBA" id="ARBA00023065"/>
    </source>
</evidence>
<evidence type="ECO:0000313" key="17">
    <source>
        <dbReference type="Proteomes" id="UP000566324"/>
    </source>
</evidence>
<protein>
    <submittedName>
        <fullName evidence="16">Chemotaxis protein MotA</fullName>
    </submittedName>
</protein>
<keyword evidence="10 13" id="KW-1133">Transmembrane helix</keyword>
<organism evidence="16 17">
    <name type="scientific">Sphingosinicella soli</name>
    <dbReference type="NCBI Taxonomy" id="333708"/>
    <lineage>
        <taxon>Bacteria</taxon>
        <taxon>Pseudomonadati</taxon>
        <taxon>Pseudomonadota</taxon>
        <taxon>Alphaproteobacteria</taxon>
        <taxon>Sphingomonadales</taxon>
        <taxon>Sphingosinicellaceae</taxon>
        <taxon>Sphingosinicella</taxon>
    </lineage>
</organism>
<dbReference type="InterPro" id="IPR002898">
    <property type="entry name" value="MotA_ExbB_proton_chnl"/>
</dbReference>
<dbReference type="RefSeq" id="WP_184068449.1">
    <property type="nucleotide sequence ID" value="NZ_JACHNZ010000019.1"/>
</dbReference>
<accession>A0A7W7B1P4</accession>
<keyword evidence="7 13" id="KW-0812">Transmembrane</keyword>
<dbReference type="Pfam" id="PF01618">
    <property type="entry name" value="MotA_ExbB"/>
    <property type="match status" value="1"/>
</dbReference>
<evidence type="ECO:0000256" key="7">
    <source>
        <dbReference type="ARBA" id="ARBA00022692"/>
    </source>
</evidence>
<evidence type="ECO:0000259" key="15">
    <source>
        <dbReference type="Pfam" id="PF20560"/>
    </source>
</evidence>
<evidence type="ECO:0000256" key="9">
    <source>
        <dbReference type="ARBA" id="ARBA00022781"/>
    </source>
</evidence>
<sequence>MIIFFGLAIVLVCVFGSFLIAGGELGIIAGALPQELLVIAGAAAGAFIIANSGTTLRRAVDGVRRAFAGERWGKDDYRDLLCLLFVLIKTLRTRGVVAIESHIEYPAESRLFAAFPRIAADPALVSFICDYVRMMAMNFEDPNQMADAMEADLDRHIAEEYQAQGALQTLADSLPALGIVAAVLGVIKTMGSVDQPTEVLGAMIGGALVGTFLGVLLSYTVVGPIASRLAQVIDAEAKYLTLVKTVIVAHLQGQAPQVAVELGRRTTPSDHAPTFAEMEAALDALPRDLV</sequence>
<dbReference type="GO" id="GO:0071978">
    <property type="term" value="P:bacterial-type flagellum-dependent swarming motility"/>
    <property type="evidence" value="ECO:0007669"/>
    <property type="project" value="InterPro"/>
</dbReference>
<proteinExistence type="inferred from homology"/>
<feature type="domain" description="MotA/TolQ/ExbB proton channel" evidence="14">
    <location>
        <begin position="137"/>
        <end position="238"/>
    </location>
</feature>